<keyword evidence="4" id="KW-0963">Cytoplasm</keyword>
<dbReference type="SUPFAM" id="SSF55979">
    <property type="entry name" value="DNA clamp"/>
    <property type="match status" value="3"/>
</dbReference>
<dbReference type="GO" id="GO:0003887">
    <property type="term" value="F:DNA-directed DNA polymerase activity"/>
    <property type="evidence" value="ECO:0007669"/>
    <property type="project" value="UniProtKB-KW"/>
</dbReference>
<dbReference type="Pfam" id="PF02767">
    <property type="entry name" value="DNA_pol3_beta_2"/>
    <property type="match status" value="1"/>
</dbReference>
<feature type="domain" description="DNA polymerase III beta sliding clamp N-terminal" evidence="12">
    <location>
        <begin position="2"/>
        <end position="69"/>
    </location>
</feature>
<keyword evidence="9" id="KW-0238">DNA-binding</keyword>
<dbReference type="InterPro" id="IPR022635">
    <property type="entry name" value="DNA_polIII_beta_C"/>
</dbReference>
<gene>
    <name evidence="15" type="ORF">BECKDK2373C_GA0170839_100525</name>
</gene>
<dbReference type="Gene3D" id="3.10.150.10">
    <property type="entry name" value="DNA Polymerase III, subunit A, domain 2"/>
    <property type="match status" value="1"/>
</dbReference>
<evidence type="ECO:0000256" key="6">
    <source>
        <dbReference type="ARBA" id="ARBA00022695"/>
    </source>
</evidence>
<dbReference type="Pfam" id="PF02768">
    <property type="entry name" value="DNA_pol3_beta_3"/>
    <property type="match status" value="1"/>
</dbReference>
<feature type="domain" description="DNA polymerase III beta sliding clamp C-terminal" evidence="14">
    <location>
        <begin position="206"/>
        <end position="318"/>
    </location>
</feature>
<name>A0A450RW13_9GAMM</name>
<dbReference type="GO" id="GO:0009360">
    <property type="term" value="C:DNA polymerase III complex"/>
    <property type="evidence" value="ECO:0007669"/>
    <property type="project" value="InterPro"/>
</dbReference>
<dbReference type="GO" id="GO:0008408">
    <property type="term" value="F:3'-5' exonuclease activity"/>
    <property type="evidence" value="ECO:0007669"/>
    <property type="project" value="InterPro"/>
</dbReference>
<keyword evidence="6" id="KW-0548">Nucleotidyltransferase</keyword>
<accession>A0A450RW13</accession>
<dbReference type="AlphaFoldDB" id="A0A450RW13"/>
<evidence type="ECO:0000256" key="4">
    <source>
        <dbReference type="ARBA" id="ARBA00022490"/>
    </source>
</evidence>
<evidence type="ECO:0000256" key="7">
    <source>
        <dbReference type="ARBA" id="ARBA00022705"/>
    </source>
</evidence>
<evidence type="ECO:0000256" key="11">
    <source>
        <dbReference type="ARBA" id="ARBA00033276"/>
    </source>
</evidence>
<dbReference type="Pfam" id="PF00712">
    <property type="entry name" value="DNA_pol3_beta"/>
    <property type="match status" value="1"/>
</dbReference>
<proteinExistence type="inferred from homology"/>
<dbReference type="EMBL" id="CAADEY010000005">
    <property type="protein sequence ID" value="VFJ43341.1"/>
    <property type="molecule type" value="Genomic_DNA"/>
</dbReference>
<dbReference type="PANTHER" id="PTHR30478:SF0">
    <property type="entry name" value="BETA SLIDING CLAMP"/>
    <property type="match status" value="1"/>
</dbReference>
<evidence type="ECO:0000256" key="9">
    <source>
        <dbReference type="ARBA" id="ARBA00023125"/>
    </source>
</evidence>
<evidence type="ECO:0000256" key="1">
    <source>
        <dbReference type="ARBA" id="ARBA00004496"/>
    </source>
</evidence>
<evidence type="ECO:0000256" key="10">
    <source>
        <dbReference type="ARBA" id="ARBA00030988"/>
    </source>
</evidence>
<keyword evidence="5" id="KW-0808">Transferase</keyword>
<comment type="similarity">
    <text evidence="2">Belongs to the beta sliding clamp family.</text>
</comment>
<dbReference type="InterPro" id="IPR022634">
    <property type="entry name" value="DNA_polIII_beta_N"/>
</dbReference>
<dbReference type="GO" id="GO:0003677">
    <property type="term" value="F:DNA binding"/>
    <property type="evidence" value="ECO:0007669"/>
    <property type="project" value="UniProtKB-KW"/>
</dbReference>
<dbReference type="SMART" id="SM00480">
    <property type="entry name" value="POL3Bc"/>
    <property type="match status" value="1"/>
</dbReference>
<evidence type="ECO:0000256" key="5">
    <source>
        <dbReference type="ARBA" id="ARBA00022679"/>
    </source>
</evidence>
<feature type="domain" description="DNA polymerase III beta sliding clamp central" evidence="13">
    <location>
        <begin position="83"/>
        <end position="195"/>
    </location>
</feature>
<comment type="subcellular location">
    <subcellularLocation>
        <location evidence="1">Cytoplasm</location>
    </subcellularLocation>
</comment>
<dbReference type="InterPro" id="IPR022637">
    <property type="entry name" value="DNA_polIII_beta_cen"/>
</dbReference>
<dbReference type="InterPro" id="IPR046938">
    <property type="entry name" value="DNA_clamp_sf"/>
</dbReference>
<sequence>MEMELITNLELIDSEDGDITVSARKFSDICRTLPPQAEISFVQEEKKAIIQSGNSRFVLGTLPAEEYPNSSTFVDGIHLSAKQGRIREIIELTQFAMANQDVRYWLNGLLLEISKGKLRVVATDGHRLALAELEVETNIEDVFQVIVPRKAIIELGKMLSAEEKEIKFCFSSKILQAEFLNTKINAKLIDGRYPDYNGVLPNLSQCDKSVLVERESLRKTLIRAAILCGEGYRVVRMFFDKNLLRISTRNMEREEAQDEIDIDYEGDPFEIGFNATYLLEVIGSIPTTEVRMYFKNVRDTCLVKPVGRDDCQYVVMPVKL</sequence>
<evidence type="ECO:0000313" key="15">
    <source>
        <dbReference type="EMBL" id="VFJ43341.1"/>
    </source>
</evidence>
<reference evidence="15" key="1">
    <citation type="submission" date="2019-02" db="EMBL/GenBank/DDBJ databases">
        <authorList>
            <person name="Gruber-Vodicka R. H."/>
            <person name="Seah K. B. B."/>
        </authorList>
    </citation>
    <scope>NUCLEOTIDE SEQUENCE</scope>
    <source>
        <strain evidence="15">BECK_DK161</strain>
    </source>
</reference>
<dbReference type="PANTHER" id="PTHR30478">
    <property type="entry name" value="DNA POLYMERASE III SUBUNIT BETA"/>
    <property type="match status" value="1"/>
</dbReference>
<evidence type="ECO:0000259" key="13">
    <source>
        <dbReference type="Pfam" id="PF02767"/>
    </source>
</evidence>
<protein>
    <recommendedName>
        <fullName evidence="3">Beta sliding clamp</fullName>
    </recommendedName>
    <alternativeName>
        <fullName evidence="11">Beta-clamp processivity factor</fullName>
    </alternativeName>
    <alternativeName>
        <fullName evidence="10">DNA polymerase III beta sliding clamp subunit</fullName>
    </alternativeName>
</protein>
<evidence type="ECO:0000256" key="3">
    <source>
        <dbReference type="ARBA" id="ARBA00021035"/>
    </source>
</evidence>
<dbReference type="NCBIfam" id="TIGR00663">
    <property type="entry name" value="dnan"/>
    <property type="match status" value="1"/>
</dbReference>
<evidence type="ECO:0000256" key="8">
    <source>
        <dbReference type="ARBA" id="ARBA00022932"/>
    </source>
</evidence>
<dbReference type="GO" id="GO:0006271">
    <property type="term" value="P:DNA strand elongation involved in DNA replication"/>
    <property type="evidence" value="ECO:0007669"/>
    <property type="project" value="TreeGrafter"/>
</dbReference>
<dbReference type="GO" id="GO:0005737">
    <property type="term" value="C:cytoplasm"/>
    <property type="evidence" value="ECO:0007669"/>
    <property type="project" value="UniProtKB-SubCell"/>
</dbReference>
<dbReference type="CDD" id="cd00140">
    <property type="entry name" value="beta_clamp"/>
    <property type="match status" value="1"/>
</dbReference>
<organism evidence="15">
    <name type="scientific">Candidatus Kentrum sp. DK</name>
    <dbReference type="NCBI Taxonomy" id="2126562"/>
    <lineage>
        <taxon>Bacteria</taxon>
        <taxon>Pseudomonadati</taxon>
        <taxon>Pseudomonadota</taxon>
        <taxon>Gammaproteobacteria</taxon>
        <taxon>Candidatus Kentrum</taxon>
    </lineage>
</organism>
<keyword evidence="8" id="KW-0239">DNA-directed DNA polymerase</keyword>
<evidence type="ECO:0000256" key="2">
    <source>
        <dbReference type="ARBA" id="ARBA00010752"/>
    </source>
</evidence>
<dbReference type="Gene3D" id="3.70.10.10">
    <property type="match status" value="1"/>
</dbReference>
<evidence type="ECO:0000259" key="12">
    <source>
        <dbReference type="Pfam" id="PF00712"/>
    </source>
</evidence>
<evidence type="ECO:0000259" key="14">
    <source>
        <dbReference type="Pfam" id="PF02768"/>
    </source>
</evidence>
<keyword evidence="7" id="KW-0235">DNA replication</keyword>
<dbReference type="InterPro" id="IPR001001">
    <property type="entry name" value="DNA_polIII_beta"/>
</dbReference>